<evidence type="ECO:0000313" key="2">
    <source>
        <dbReference type="Proteomes" id="UP000293519"/>
    </source>
</evidence>
<sequence length="130" mass="14142">MVTIDRWTGMTVVDAQGEYLERFSTVHGALEQLTCVAAASLMVSEARIEVETEIGRLPIASFGDIVATPAFVLEVPIRALSGETIAYFSVRDTHPKPSSPFDVEVLSKLADSAQRKLMLAWSESGPQSML</sequence>
<accession>A0A4Q7LTE2</accession>
<reference evidence="1 2" key="1">
    <citation type="journal article" date="2015" name="Stand. Genomic Sci.">
        <title>Genomic Encyclopedia of Bacterial and Archaeal Type Strains, Phase III: the genomes of soil and plant-associated and newly described type strains.</title>
        <authorList>
            <person name="Whitman W.B."/>
            <person name="Woyke T."/>
            <person name="Klenk H.P."/>
            <person name="Zhou Y."/>
            <person name="Lilburn T.G."/>
            <person name="Beck B.J."/>
            <person name="De Vos P."/>
            <person name="Vandamme P."/>
            <person name="Eisen J.A."/>
            <person name="Garrity G."/>
            <person name="Hugenholtz P."/>
            <person name="Kyrpides N.C."/>
        </authorList>
    </citation>
    <scope>NUCLEOTIDE SEQUENCE [LARGE SCALE GENOMIC DNA]</scope>
    <source>
        <strain evidence="1 2">CV2</strain>
    </source>
</reference>
<gene>
    <name evidence="1" type="ORF">EV141_1250</name>
</gene>
<comment type="caution">
    <text evidence="1">The sequence shown here is derived from an EMBL/GenBank/DDBJ whole genome shotgun (WGS) entry which is preliminary data.</text>
</comment>
<dbReference type="AlphaFoldDB" id="A0A4Q7LTE2"/>
<name>A0A4Q7LTE2_9MICO</name>
<organism evidence="1 2">
    <name type="scientific">Microcella putealis</name>
    <dbReference type="NCBI Taxonomy" id="337005"/>
    <lineage>
        <taxon>Bacteria</taxon>
        <taxon>Bacillati</taxon>
        <taxon>Actinomycetota</taxon>
        <taxon>Actinomycetes</taxon>
        <taxon>Micrococcales</taxon>
        <taxon>Microbacteriaceae</taxon>
        <taxon>Microcella</taxon>
    </lineage>
</organism>
<evidence type="ECO:0008006" key="3">
    <source>
        <dbReference type="Google" id="ProtNLM"/>
    </source>
</evidence>
<evidence type="ECO:0000313" key="1">
    <source>
        <dbReference type="EMBL" id="RZS57537.1"/>
    </source>
</evidence>
<protein>
    <recommendedName>
        <fullName evidence="3">GAF domain-containing protein</fullName>
    </recommendedName>
</protein>
<dbReference type="Proteomes" id="UP000293519">
    <property type="component" value="Unassembled WGS sequence"/>
</dbReference>
<dbReference type="EMBL" id="SGWW01000002">
    <property type="protein sequence ID" value="RZS57537.1"/>
    <property type="molecule type" value="Genomic_DNA"/>
</dbReference>
<keyword evidence="2" id="KW-1185">Reference proteome</keyword>
<proteinExistence type="predicted"/>